<protein>
    <submittedName>
        <fullName evidence="2">Uncharacterized protein</fullName>
    </submittedName>
</protein>
<feature type="chain" id="PRO_5034211038" evidence="1">
    <location>
        <begin position="21"/>
        <end position="247"/>
    </location>
</feature>
<dbReference type="EMBL" id="JAFIQS010000006">
    <property type="protein sequence ID" value="KAG5168413.1"/>
    <property type="molecule type" value="Genomic_DNA"/>
</dbReference>
<sequence>MVKFVSALIFAALVAAPALASNSWDDLNSRDLDAVAQSESIFGRELTETGAVYAREVDELFARFAEELDARGINYETVDLTERSKIGDRIKGFFKKVWHGIKKVAKVILRREDGEEVFTRELGIDEVEARELDELFERYMEDIEQRSPGFMHFMKSGMSHVKHLAHPASDPSTQNPPTVDGRDLTDDSFYLASRDFDDILEERELDLELDLSAREFVDEEDMFARGLSLDDELEDMLAREFEFDELD</sequence>
<dbReference type="AlphaFoldDB" id="A0A8H7XX02"/>
<evidence type="ECO:0000256" key="1">
    <source>
        <dbReference type="SAM" id="SignalP"/>
    </source>
</evidence>
<keyword evidence="1" id="KW-0732">Signal</keyword>
<reference evidence="2" key="1">
    <citation type="submission" date="2021-02" db="EMBL/GenBank/DDBJ databases">
        <title>Psilocybe cubensis genome.</title>
        <authorList>
            <person name="Mckernan K.J."/>
            <person name="Crawford S."/>
            <person name="Trippe A."/>
            <person name="Kane L.T."/>
            <person name="Mclaughlin S."/>
        </authorList>
    </citation>
    <scope>NUCLEOTIDE SEQUENCE [LARGE SCALE GENOMIC DNA]</scope>
    <source>
        <strain evidence="2">MGC-MH-2018</strain>
    </source>
</reference>
<name>A0A8H7XX02_PSICU</name>
<feature type="signal peptide" evidence="1">
    <location>
        <begin position="1"/>
        <end position="20"/>
    </location>
</feature>
<evidence type="ECO:0000313" key="2">
    <source>
        <dbReference type="EMBL" id="KAG5168413.1"/>
    </source>
</evidence>
<comment type="caution">
    <text evidence="2">The sequence shown here is derived from an EMBL/GenBank/DDBJ whole genome shotgun (WGS) entry which is preliminary data.</text>
</comment>
<proteinExistence type="predicted"/>
<gene>
    <name evidence="2" type="ORF">JR316_007012</name>
</gene>
<accession>A0A8H7XX02</accession>
<dbReference type="OrthoDB" id="3056980at2759"/>
<organism evidence="2">
    <name type="scientific">Psilocybe cubensis</name>
    <name type="common">Psychedelic mushroom</name>
    <name type="synonym">Stropharia cubensis</name>
    <dbReference type="NCBI Taxonomy" id="181762"/>
    <lineage>
        <taxon>Eukaryota</taxon>
        <taxon>Fungi</taxon>
        <taxon>Dikarya</taxon>
        <taxon>Basidiomycota</taxon>
        <taxon>Agaricomycotina</taxon>
        <taxon>Agaricomycetes</taxon>
        <taxon>Agaricomycetidae</taxon>
        <taxon>Agaricales</taxon>
        <taxon>Agaricineae</taxon>
        <taxon>Strophariaceae</taxon>
        <taxon>Psilocybe</taxon>
    </lineage>
</organism>